<reference evidence="2 4" key="2">
    <citation type="submission" date="2020-08" db="EMBL/GenBank/DDBJ databases">
        <title>Sequencing the genomes of 1000 actinobacteria strains.</title>
        <authorList>
            <person name="Klenk H.-P."/>
        </authorList>
    </citation>
    <scope>NUCLEOTIDE SEQUENCE [LARGE SCALE GENOMIC DNA]</scope>
    <source>
        <strain evidence="2 4">DSM 21065</strain>
    </source>
</reference>
<reference evidence="1 3" key="1">
    <citation type="submission" date="2014-08" db="EMBL/GenBank/DDBJ databases">
        <authorList>
            <person name="Sisinthy S."/>
        </authorList>
    </citation>
    <scope>NUCLEOTIDE SEQUENCE [LARGE SCALE GENOMIC DNA]</scope>
    <source>
        <strain evidence="1 3">RuG17</strain>
    </source>
</reference>
<evidence type="ECO:0000313" key="3">
    <source>
        <dbReference type="Proteomes" id="UP000029864"/>
    </source>
</evidence>
<dbReference type="STRING" id="1001240.GY21_01170"/>
<accession>A0A099JWF4</accession>
<gene>
    <name evidence="2" type="ORF">BJ997_003026</name>
    <name evidence="1" type="ORF">GY21_01170</name>
</gene>
<evidence type="ECO:0000313" key="2">
    <source>
        <dbReference type="EMBL" id="MBB5642478.1"/>
    </source>
</evidence>
<dbReference type="AlphaFoldDB" id="A0A099JWF4"/>
<organism evidence="1 3">
    <name type="scientific">Cryobacterium roopkundense</name>
    <dbReference type="NCBI Taxonomy" id="1001240"/>
    <lineage>
        <taxon>Bacteria</taxon>
        <taxon>Bacillati</taxon>
        <taxon>Actinomycetota</taxon>
        <taxon>Actinomycetes</taxon>
        <taxon>Micrococcales</taxon>
        <taxon>Microbacteriaceae</taxon>
        <taxon>Cryobacterium</taxon>
    </lineage>
</organism>
<dbReference type="Proteomes" id="UP000561726">
    <property type="component" value="Unassembled WGS sequence"/>
</dbReference>
<sequence>MTIHENDVRRSARELRSLLLGLGGTHEPAVVEKSRERMSPTPDPLLAARLVRVQAELDATKALLEASLLREAALRADIARRNPET</sequence>
<proteinExistence type="predicted"/>
<name>A0A099JWF4_9MICO</name>
<keyword evidence="3" id="KW-1185">Reference proteome</keyword>
<comment type="caution">
    <text evidence="1">The sequence shown here is derived from an EMBL/GenBank/DDBJ whole genome shotgun (WGS) entry which is preliminary data.</text>
</comment>
<evidence type="ECO:0000313" key="4">
    <source>
        <dbReference type="Proteomes" id="UP000561726"/>
    </source>
</evidence>
<dbReference type="EMBL" id="JACHBQ010000001">
    <property type="protein sequence ID" value="MBB5642478.1"/>
    <property type="molecule type" value="Genomic_DNA"/>
</dbReference>
<dbReference type="RefSeq" id="WP_035834677.1">
    <property type="nucleotide sequence ID" value="NZ_JACHBQ010000001.1"/>
</dbReference>
<protein>
    <submittedName>
        <fullName evidence="1">Uncharacterized protein</fullName>
    </submittedName>
</protein>
<dbReference type="EMBL" id="JPXF01000003">
    <property type="protein sequence ID" value="KGJ81728.1"/>
    <property type="molecule type" value="Genomic_DNA"/>
</dbReference>
<evidence type="ECO:0000313" key="1">
    <source>
        <dbReference type="EMBL" id="KGJ81728.1"/>
    </source>
</evidence>
<dbReference type="Proteomes" id="UP000029864">
    <property type="component" value="Unassembled WGS sequence"/>
</dbReference>